<dbReference type="Gene3D" id="3.40.190.10">
    <property type="entry name" value="Periplasmic binding protein-like II"/>
    <property type="match status" value="2"/>
</dbReference>
<dbReference type="GO" id="GO:0016020">
    <property type="term" value="C:membrane"/>
    <property type="evidence" value="ECO:0007669"/>
    <property type="project" value="UniProtKB-SubCell"/>
</dbReference>
<evidence type="ECO:0000256" key="7">
    <source>
        <dbReference type="SAM" id="SignalP"/>
    </source>
</evidence>
<evidence type="ECO:0000256" key="6">
    <source>
        <dbReference type="ARBA" id="ARBA00023288"/>
    </source>
</evidence>
<keyword evidence="6" id="KW-0449">Lipoprotein</keyword>
<evidence type="ECO:0000256" key="3">
    <source>
        <dbReference type="ARBA" id="ARBA00022729"/>
    </source>
</evidence>
<dbReference type="Proteomes" id="UP000317209">
    <property type="component" value="Unassembled WGS sequence"/>
</dbReference>
<evidence type="ECO:0000313" key="8">
    <source>
        <dbReference type="EMBL" id="TQL86793.1"/>
    </source>
</evidence>
<proteinExistence type="inferred from homology"/>
<comment type="similarity">
    <text evidence="2">Belongs to the NlpA lipoprotein family.</text>
</comment>
<organism evidence="8 9">
    <name type="scientific">Microbacterium saperdae</name>
    <dbReference type="NCBI Taxonomy" id="69368"/>
    <lineage>
        <taxon>Bacteria</taxon>
        <taxon>Bacillati</taxon>
        <taxon>Actinomycetota</taxon>
        <taxon>Actinomycetes</taxon>
        <taxon>Micrococcales</taxon>
        <taxon>Microbacteriaceae</taxon>
        <taxon>Microbacterium</taxon>
    </lineage>
</organism>
<keyword evidence="9" id="KW-1185">Reference proteome</keyword>
<dbReference type="Pfam" id="PF03180">
    <property type="entry name" value="Lipoprotein_9"/>
    <property type="match status" value="1"/>
</dbReference>
<evidence type="ECO:0000256" key="4">
    <source>
        <dbReference type="ARBA" id="ARBA00023136"/>
    </source>
</evidence>
<evidence type="ECO:0000256" key="5">
    <source>
        <dbReference type="ARBA" id="ARBA00023139"/>
    </source>
</evidence>
<evidence type="ECO:0000313" key="9">
    <source>
        <dbReference type="Proteomes" id="UP000317209"/>
    </source>
</evidence>
<reference evidence="8 9" key="1">
    <citation type="submission" date="2019-06" db="EMBL/GenBank/DDBJ databases">
        <title>Sequencing the genomes of 1000 actinobacteria strains.</title>
        <authorList>
            <person name="Klenk H.-P."/>
        </authorList>
    </citation>
    <scope>NUCLEOTIDE SEQUENCE [LARGE SCALE GENOMIC DNA]</scope>
    <source>
        <strain evidence="8 9">DSM 20169</strain>
    </source>
</reference>
<comment type="caution">
    <text evidence="8">The sequence shown here is derived from an EMBL/GenBank/DDBJ whole genome shotgun (WGS) entry which is preliminary data.</text>
</comment>
<dbReference type="OrthoDB" id="9812878at2"/>
<dbReference type="EMBL" id="VFOX01000001">
    <property type="protein sequence ID" value="TQL86793.1"/>
    <property type="molecule type" value="Genomic_DNA"/>
</dbReference>
<dbReference type="RefSeq" id="WP_141872612.1">
    <property type="nucleotide sequence ID" value="NZ_VFOX01000001.1"/>
</dbReference>
<protein>
    <submittedName>
        <fullName evidence="8">D-methionine transport system substrate-binding protein</fullName>
    </submittedName>
</protein>
<keyword evidence="3 7" id="KW-0732">Signal</keyword>
<dbReference type="InterPro" id="IPR004872">
    <property type="entry name" value="Lipoprotein_NlpA"/>
</dbReference>
<evidence type="ECO:0000256" key="2">
    <source>
        <dbReference type="ARBA" id="ARBA00008973"/>
    </source>
</evidence>
<keyword evidence="4" id="KW-0472">Membrane</keyword>
<dbReference type="PROSITE" id="PS51257">
    <property type="entry name" value="PROKAR_LIPOPROTEIN"/>
    <property type="match status" value="1"/>
</dbReference>
<dbReference type="SUPFAM" id="SSF53850">
    <property type="entry name" value="Periplasmic binding protein-like II"/>
    <property type="match status" value="1"/>
</dbReference>
<gene>
    <name evidence="8" type="ORF">FB560_2457</name>
</gene>
<sequence>MRRTSRVIALSATTALVAVLAAGCSSAPSTSTDDGSTASDKKTITIGFNPGPYLEMFTEGIEPILEDEGYTVETKDFTDGVIVNVALSDGEIDANIMQHPVYLEAINQQEGLSNAALVQVPGPPMALFGGKKATLDEVGNGSTVAVPNQPANQYRALRVLESIDWVTLSDDIDPATTSLADVVENPHDLSFVEMENAQQVPALADVDYSVIQGNFVVSGGLKLTDALQLEDLTDEFSVVVAVDEKNLDSDWAKAIEAAYESDAFADYIASNSQYDGYHLPAALER</sequence>
<dbReference type="AlphaFoldDB" id="A0A543BPR5"/>
<feature type="chain" id="PRO_5021791637" evidence="7">
    <location>
        <begin position="28"/>
        <end position="285"/>
    </location>
</feature>
<evidence type="ECO:0000256" key="1">
    <source>
        <dbReference type="ARBA" id="ARBA00004635"/>
    </source>
</evidence>
<keyword evidence="5" id="KW-0564">Palmitate</keyword>
<accession>A0A543BPR5</accession>
<name>A0A543BPR5_9MICO</name>
<dbReference type="PANTHER" id="PTHR30429:SF0">
    <property type="entry name" value="METHIONINE-BINDING LIPOPROTEIN METQ"/>
    <property type="match status" value="1"/>
</dbReference>
<comment type="subcellular location">
    <subcellularLocation>
        <location evidence="1">Membrane</location>
        <topology evidence="1">Lipid-anchor</topology>
    </subcellularLocation>
</comment>
<feature type="signal peptide" evidence="7">
    <location>
        <begin position="1"/>
        <end position="27"/>
    </location>
</feature>
<dbReference type="PANTHER" id="PTHR30429">
    <property type="entry name" value="D-METHIONINE-BINDING LIPOPROTEIN METQ"/>
    <property type="match status" value="1"/>
</dbReference>